<organism evidence="1 2">
    <name type="scientific">Oryzias latipes</name>
    <name type="common">Japanese rice fish</name>
    <name type="synonym">Japanese killifish</name>
    <dbReference type="NCBI Taxonomy" id="8090"/>
    <lineage>
        <taxon>Eukaryota</taxon>
        <taxon>Metazoa</taxon>
        <taxon>Chordata</taxon>
        <taxon>Craniata</taxon>
        <taxon>Vertebrata</taxon>
        <taxon>Euteleostomi</taxon>
        <taxon>Actinopterygii</taxon>
        <taxon>Neopterygii</taxon>
        <taxon>Teleostei</taxon>
        <taxon>Neoteleostei</taxon>
        <taxon>Acanthomorphata</taxon>
        <taxon>Ovalentaria</taxon>
        <taxon>Atherinomorphae</taxon>
        <taxon>Beloniformes</taxon>
        <taxon>Adrianichthyidae</taxon>
        <taxon>Oryziinae</taxon>
        <taxon>Oryzias</taxon>
    </lineage>
</organism>
<dbReference type="Proteomes" id="UP000265180">
    <property type="component" value="Chromosome 23"/>
</dbReference>
<dbReference type="AlphaFoldDB" id="A0A3P9K9P1"/>
<protein>
    <submittedName>
        <fullName evidence="1">Uncharacterized protein</fullName>
    </submittedName>
</protein>
<dbReference type="Ensembl" id="ENSORLT00020006786.1">
    <property type="protein sequence ID" value="ENSORLP00020005144.1"/>
    <property type="gene ID" value="ENSORLG00020005945.1"/>
</dbReference>
<reference evidence="1" key="3">
    <citation type="submission" date="2025-08" db="UniProtKB">
        <authorList>
            <consortium name="Ensembl"/>
        </authorList>
    </citation>
    <scope>IDENTIFICATION</scope>
    <source>
        <strain evidence="1">HNI</strain>
    </source>
</reference>
<evidence type="ECO:0000313" key="1">
    <source>
        <dbReference type="Ensembl" id="ENSORLP00020005144.1"/>
    </source>
</evidence>
<reference evidence="1" key="4">
    <citation type="submission" date="2025-09" db="UniProtKB">
        <authorList>
            <consortium name="Ensembl"/>
        </authorList>
    </citation>
    <scope>IDENTIFICATION</scope>
    <source>
        <strain evidence="1">HNI</strain>
    </source>
</reference>
<evidence type="ECO:0000313" key="2">
    <source>
        <dbReference type="Proteomes" id="UP000265180"/>
    </source>
</evidence>
<accession>A0A3P9K9P1</accession>
<reference key="1">
    <citation type="journal article" date="2007" name="Nature">
        <title>The medaka draft genome and insights into vertebrate genome evolution.</title>
        <authorList>
            <person name="Kasahara M."/>
            <person name="Naruse K."/>
            <person name="Sasaki S."/>
            <person name="Nakatani Y."/>
            <person name="Qu W."/>
            <person name="Ahsan B."/>
            <person name="Yamada T."/>
            <person name="Nagayasu Y."/>
            <person name="Doi K."/>
            <person name="Kasai Y."/>
            <person name="Jindo T."/>
            <person name="Kobayashi D."/>
            <person name="Shimada A."/>
            <person name="Toyoda A."/>
            <person name="Kuroki Y."/>
            <person name="Fujiyama A."/>
            <person name="Sasaki T."/>
            <person name="Shimizu A."/>
            <person name="Asakawa S."/>
            <person name="Shimizu N."/>
            <person name="Hashimoto S."/>
            <person name="Yang J."/>
            <person name="Lee Y."/>
            <person name="Matsushima K."/>
            <person name="Sugano S."/>
            <person name="Sakaizumi M."/>
            <person name="Narita T."/>
            <person name="Ohishi K."/>
            <person name="Haga S."/>
            <person name="Ohta F."/>
            <person name="Nomoto H."/>
            <person name="Nogata K."/>
            <person name="Morishita T."/>
            <person name="Endo T."/>
            <person name="Shin-I T."/>
            <person name="Takeda H."/>
            <person name="Morishita S."/>
            <person name="Kohara Y."/>
        </authorList>
    </citation>
    <scope>NUCLEOTIDE SEQUENCE [LARGE SCALE GENOMIC DNA]</scope>
    <source>
        <strain>Hd-rR</strain>
    </source>
</reference>
<name>A0A3P9K9P1_ORYLA</name>
<sequence length="144" mass="15892">LLVEEAPPGMWLRRPLVSVFCSGGTGTTGGMLNVRAAAGQSVSMKDDTLKYLSPEEQETLQFFEQTIDSLDDSISATPHQEIIDLVHPDLDLMPPREPIFNPSNPGNAGEDVHPGYRELMVLILKSKDFTVKKKLNCFHNISVV</sequence>
<reference evidence="1 2" key="2">
    <citation type="submission" date="2017-04" db="EMBL/GenBank/DDBJ databases">
        <title>CpG methylation of centromeres and impact of large insertions on vertebrate speciation.</title>
        <authorList>
            <person name="Ichikawa K."/>
            <person name="Yoshimura J."/>
            <person name="Morishita S."/>
        </authorList>
    </citation>
    <scope>NUCLEOTIDE SEQUENCE</scope>
    <source>
        <strain evidence="1 2">HNI</strain>
    </source>
</reference>
<proteinExistence type="predicted"/>